<dbReference type="Proteomes" id="UP000011185">
    <property type="component" value="Unassembled WGS sequence"/>
</dbReference>
<dbReference type="Pfam" id="PF02358">
    <property type="entry name" value="Trehalose_PPase"/>
    <property type="match status" value="1"/>
</dbReference>
<dbReference type="OMA" id="GWEFSWD"/>
<dbReference type="NCBIfam" id="TIGR01484">
    <property type="entry name" value="HAD-SF-IIB"/>
    <property type="match status" value="1"/>
</dbReference>
<dbReference type="NCBIfam" id="TIGR00685">
    <property type="entry name" value="T6PP"/>
    <property type="match status" value="1"/>
</dbReference>
<dbReference type="InterPro" id="IPR006379">
    <property type="entry name" value="HAD-SF_hydro_IIB"/>
</dbReference>
<dbReference type="Pfam" id="PF00982">
    <property type="entry name" value="Glyco_transf_20"/>
    <property type="match status" value="1"/>
</dbReference>
<keyword evidence="3" id="KW-0378">Hydrolase</keyword>
<dbReference type="InterPro" id="IPR003337">
    <property type="entry name" value="Trehalose_PPase"/>
</dbReference>
<organism evidence="3 4">
    <name type="scientific">Trachipleistophora hominis</name>
    <name type="common">Microsporidian parasite</name>
    <dbReference type="NCBI Taxonomy" id="72359"/>
    <lineage>
        <taxon>Eukaryota</taxon>
        <taxon>Fungi</taxon>
        <taxon>Fungi incertae sedis</taxon>
        <taxon>Microsporidia</taxon>
        <taxon>Pleistophoridae</taxon>
        <taxon>Trachipleistophora</taxon>
    </lineage>
</organism>
<dbReference type="VEuPathDB" id="MicrosporidiaDB:THOM_0388"/>
<dbReference type="GO" id="GO:0003825">
    <property type="term" value="F:alpha,alpha-trehalose-phosphate synthase (UDP-forming) activity"/>
    <property type="evidence" value="ECO:0007669"/>
    <property type="project" value="UniProtKB-EC"/>
</dbReference>
<proteinExistence type="inferred from homology"/>
<dbReference type="Gene3D" id="3.40.50.2000">
    <property type="entry name" value="Glycogen Phosphorylase B"/>
    <property type="match status" value="2"/>
</dbReference>
<dbReference type="Gene3D" id="3.40.50.1000">
    <property type="entry name" value="HAD superfamily/HAD-like"/>
    <property type="match status" value="1"/>
</dbReference>
<keyword evidence="4" id="KW-1185">Reference proteome</keyword>
<dbReference type="Gene3D" id="3.30.70.1020">
    <property type="entry name" value="Trehalose-6-phosphate phosphatase related protein, domain 2"/>
    <property type="match status" value="1"/>
</dbReference>
<dbReference type="AlphaFoldDB" id="L7JZ36"/>
<dbReference type="STRING" id="72359.L7JZ36"/>
<comment type="similarity">
    <text evidence="1">In the N-terminal section; belongs to the glycosyltransferase 20 family.</text>
</comment>
<dbReference type="EMBL" id="JH993832">
    <property type="protein sequence ID" value="ELQ76669.1"/>
    <property type="molecule type" value="Genomic_DNA"/>
</dbReference>
<dbReference type="InParanoid" id="L7JZ36"/>
<dbReference type="EC" id="2.4.1.15" evidence="3"/>
<dbReference type="GO" id="GO:0004805">
    <property type="term" value="F:trehalose-phosphatase activity"/>
    <property type="evidence" value="ECO:0007669"/>
    <property type="project" value="UniProtKB-EC"/>
</dbReference>
<reference evidence="3 4" key="1">
    <citation type="journal article" date="2012" name="PLoS Pathog.">
        <title>The genome of the obligate intracellular parasite Trachipleistophora hominis: new insights into microsporidian genome dynamics and reductive evolution.</title>
        <authorList>
            <person name="Heinz E."/>
            <person name="Williams T.A."/>
            <person name="Nakjang S."/>
            <person name="Noel C.J."/>
            <person name="Swan D.C."/>
            <person name="Goldberg A.V."/>
            <person name="Harris S.R."/>
            <person name="Weinmaier T."/>
            <person name="Markert S."/>
            <person name="Becher D."/>
            <person name="Bernhardt J."/>
            <person name="Dagan T."/>
            <person name="Hacker C."/>
            <person name="Lucocq J.M."/>
            <person name="Schweder T."/>
            <person name="Rattei T."/>
            <person name="Hall N."/>
            <person name="Hirt R.P."/>
            <person name="Embley T.M."/>
        </authorList>
    </citation>
    <scope>NUCLEOTIDE SEQUENCE [LARGE SCALE GENOMIC DNA]</scope>
</reference>
<accession>L7JZ36</accession>
<dbReference type="InterPro" id="IPR001830">
    <property type="entry name" value="Glyco_trans_20"/>
</dbReference>
<evidence type="ECO:0000313" key="3">
    <source>
        <dbReference type="EMBL" id="ELQ76669.1"/>
    </source>
</evidence>
<gene>
    <name evidence="3" type="ORF">THOM_0388</name>
</gene>
<comment type="similarity">
    <text evidence="2">In the C-terminal section; belongs to the trehalose phosphatase family.</text>
</comment>
<dbReference type="GO" id="GO:0005829">
    <property type="term" value="C:cytosol"/>
    <property type="evidence" value="ECO:0007669"/>
    <property type="project" value="TreeGrafter"/>
</dbReference>
<dbReference type="PANTHER" id="PTHR10788">
    <property type="entry name" value="TREHALOSE-6-PHOSPHATE SYNTHASE"/>
    <property type="match status" value="1"/>
</dbReference>
<protein>
    <submittedName>
        <fullName evidence="3">Trehalose-6-phosphate synthase component TPS1 subunit</fullName>
        <ecNumber evidence="3">2.4.1.15</ecNumber>
        <ecNumber evidence="3">3.1.3.12</ecNumber>
    </submittedName>
</protein>
<dbReference type="HOGENOM" id="CLU_002351_3_3_1"/>
<dbReference type="GO" id="GO:0005992">
    <property type="term" value="P:trehalose biosynthetic process"/>
    <property type="evidence" value="ECO:0007669"/>
    <property type="project" value="InterPro"/>
</dbReference>
<keyword evidence="3" id="KW-0328">Glycosyltransferase</keyword>
<dbReference type="InterPro" id="IPR036412">
    <property type="entry name" value="HAD-like_sf"/>
</dbReference>
<evidence type="ECO:0000256" key="1">
    <source>
        <dbReference type="ARBA" id="ARBA00005409"/>
    </source>
</evidence>
<dbReference type="InterPro" id="IPR023214">
    <property type="entry name" value="HAD_sf"/>
</dbReference>
<dbReference type="FunCoup" id="L7JZ36">
    <property type="interactions" value="14"/>
</dbReference>
<dbReference type="SUPFAM" id="SSF53756">
    <property type="entry name" value="UDP-Glycosyltransferase/glycogen phosphorylase"/>
    <property type="match status" value="1"/>
</dbReference>
<dbReference type="EC" id="3.1.3.12" evidence="3"/>
<keyword evidence="3" id="KW-0808">Transferase</keyword>
<evidence type="ECO:0000313" key="4">
    <source>
        <dbReference type="Proteomes" id="UP000011185"/>
    </source>
</evidence>
<name>L7JZ36_TRAHO</name>
<dbReference type="SUPFAM" id="SSF56784">
    <property type="entry name" value="HAD-like"/>
    <property type="match status" value="1"/>
</dbReference>
<dbReference type="OrthoDB" id="755951at2759"/>
<dbReference type="PANTHER" id="PTHR10788:SF106">
    <property type="entry name" value="BCDNA.GH08860"/>
    <property type="match status" value="1"/>
</dbReference>
<dbReference type="CDD" id="cd01627">
    <property type="entry name" value="HAD_TPP"/>
    <property type="match status" value="1"/>
</dbReference>
<sequence length="718" mass="82617">MEMIKIMYRYIVVNKLFYGITVDKEKENAIIESVCLPLLDLENKQKSSNISALGKAKDPCFIKCYRNPSYASPISTLGNVMFVGIPDNYNQTINDILTDEYKVKIKFFLRDKHCLPVLPDLNKYNYESCKFAQYLKCLAFTREWDALFKDHNEKLMYEDFVNYTKSYYDVLKNVLGENDEVIIMDPELWLLPSYLNNVKVSVAFQIPFFKVEFFKCVYNNMEILKSLLNAHLIFQNKDEMNSFLELCAINIPNFEERSVSAQVLPFGIDTNYVTTLKGPRLNERVAQIKDDYKDKKIIVTVLNTVNSELSENVLIAFNNLLDETEAVLVQIEVHSDLIDAQKRIEMITAISFITTTRGNDCILTITPTNDLEYYSFLAAADLGLFLFDHSVTNKGCCDFIAVNNVPFILSVNSVNHFSSLLVNPNNPNELLEKMKEGLSIGEDDMHSHNMKVLQNMNVGNFLKQIRYDENIAKEKEPKKLEEDKILRAFENANKRVIILDYDGTLTEIVPIPSDAAPSDEIISLLDHLTSLKNLTVVIATGRSKDEADKWFTSSKIQLYAEHSAYYRKKGQWIRRDVDLSWMDTARRVINEYVACTPNTKLEEKNTALVFHYRNADESYRDEQAERCRKALVQALKGRANVKVGKCIVEVNCKDIGKDYVVRQYENCDFGLCAGDDTTDEKMFGRECFVGIVVGKKISKAEYYVNDPKEFKNFLRKLR</sequence>
<evidence type="ECO:0000256" key="2">
    <source>
        <dbReference type="ARBA" id="ARBA00006330"/>
    </source>
</evidence>